<name>A0A061JET2_TRYRA</name>
<proteinExistence type="predicted"/>
<evidence type="ECO:0000313" key="2">
    <source>
        <dbReference type="EMBL" id="ESL12127.1"/>
    </source>
</evidence>
<evidence type="ECO:0000259" key="1">
    <source>
        <dbReference type="Pfam" id="PF22589"/>
    </source>
</evidence>
<accession>A0A061JET2</accession>
<dbReference type="EMBL" id="AUPL01000111">
    <property type="protein sequence ID" value="ESL12127.1"/>
    <property type="molecule type" value="Genomic_DNA"/>
</dbReference>
<dbReference type="Pfam" id="PF22589">
    <property type="entry name" value="SPMIP1"/>
    <property type="match status" value="1"/>
</dbReference>
<reference evidence="2 3" key="1">
    <citation type="submission" date="2013-07" db="EMBL/GenBank/DDBJ databases">
        <authorList>
            <person name="Stoco P.H."/>
            <person name="Wagner G."/>
            <person name="Gerber A."/>
            <person name="Zaha A."/>
            <person name="Thompson C."/>
            <person name="Bartholomeu D.C."/>
            <person name="Luckemeyer D.D."/>
            <person name="Bahia D."/>
            <person name="Loreto E."/>
            <person name="Prestes E.B."/>
            <person name="Lima F.M."/>
            <person name="Rodrigues-Luiz G."/>
            <person name="Vallejo G.A."/>
            <person name="Filho J.F."/>
            <person name="Monteiro K.M."/>
            <person name="Tyler K.M."/>
            <person name="de Almeida L.G."/>
            <person name="Ortiz M.F."/>
            <person name="Siervo M.A."/>
            <person name="de Moraes M.H."/>
            <person name="Cunha O.L."/>
            <person name="Mendonca-Neto R."/>
            <person name="Silva R."/>
            <person name="Teixeira S.M."/>
            <person name="Murta S.M."/>
            <person name="Sincero T.C."/>
            <person name="Mendes T.A."/>
            <person name="Urmenyi T.P."/>
            <person name="Silva V.G."/>
            <person name="da Rocha W.D."/>
            <person name="Andersson B."/>
            <person name="Romanha A.J."/>
            <person name="Steindel M."/>
            <person name="de Vasconcelos A.T."/>
            <person name="Grisard E.C."/>
        </authorList>
    </citation>
    <scope>NUCLEOTIDE SEQUENCE [LARGE SCALE GENOMIC DNA]</scope>
    <source>
        <strain evidence="2 3">SC58</strain>
    </source>
</reference>
<dbReference type="AlphaFoldDB" id="A0A061JET2"/>
<dbReference type="InterPro" id="IPR054323">
    <property type="entry name" value="SPMIP1_C"/>
</dbReference>
<feature type="domain" description="Sperm microtubule inner protein 1 C-terminal" evidence="1">
    <location>
        <begin position="50"/>
        <end position="156"/>
    </location>
</feature>
<dbReference type="OrthoDB" id="410807at2759"/>
<keyword evidence="3" id="KW-1185">Reference proteome</keyword>
<sequence length="187" mass="21158">MAPKKKNTCPSINPQLYEKSMKPSMTVAMGLKSSQGASSCWRAQVDAEQRIHSNWSKKYDQREERRRAEALEATLEREAAKIETYCKGNDMLQSILFCNDGVNARGRSVLYLAARNALAPQEKYTTPQTSAQEVGWSVPEAMKSEGHFAASRMVGPTERMHQLFTAYRRPDDADHAELFGYTLERSF</sequence>
<organism evidence="2 3">
    <name type="scientific">Trypanosoma rangeli SC58</name>
    <dbReference type="NCBI Taxonomy" id="429131"/>
    <lineage>
        <taxon>Eukaryota</taxon>
        <taxon>Discoba</taxon>
        <taxon>Euglenozoa</taxon>
        <taxon>Kinetoplastea</taxon>
        <taxon>Metakinetoplastina</taxon>
        <taxon>Trypanosomatida</taxon>
        <taxon>Trypanosomatidae</taxon>
        <taxon>Trypanosoma</taxon>
        <taxon>Herpetosoma</taxon>
    </lineage>
</organism>
<protein>
    <recommendedName>
        <fullName evidence="1">Sperm microtubule inner protein 1 C-terminal domain-containing protein</fullName>
    </recommendedName>
</protein>
<dbReference type="Proteomes" id="UP000031737">
    <property type="component" value="Unassembled WGS sequence"/>
</dbReference>
<dbReference type="VEuPathDB" id="TriTrypDB:TRSC58_00111"/>
<comment type="caution">
    <text evidence="2">The sequence shown here is derived from an EMBL/GenBank/DDBJ whole genome shotgun (WGS) entry which is preliminary data.</text>
</comment>
<gene>
    <name evidence="2" type="ORF">TRSC58_00111</name>
</gene>
<evidence type="ECO:0000313" key="3">
    <source>
        <dbReference type="Proteomes" id="UP000031737"/>
    </source>
</evidence>